<reference evidence="4" key="1">
    <citation type="submission" date="2025-08" db="UniProtKB">
        <authorList>
            <consortium name="Ensembl"/>
        </authorList>
    </citation>
    <scope>IDENTIFICATION</scope>
</reference>
<dbReference type="InterPro" id="IPR036397">
    <property type="entry name" value="RNaseH_sf"/>
</dbReference>
<reference evidence="4" key="2">
    <citation type="submission" date="2025-09" db="UniProtKB">
        <authorList>
            <consortium name="Ensembl"/>
        </authorList>
    </citation>
    <scope>IDENTIFICATION</scope>
</reference>
<dbReference type="Gene3D" id="3.30.420.10">
    <property type="entry name" value="Ribonuclease H-like superfamily/Ribonuclease H"/>
    <property type="match status" value="1"/>
</dbReference>
<dbReference type="STRING" id="28743.ENSCVAP00000016616"/>
<dbReference type="FunFam" id="1.10.340.70:FF:000001">
    <property type="entry name" value="Retrovirus-related Pol polyprotein from transposon gypsy-like Protein"/>
    <property type="match status" value="1"/>
</dbReference>
<dbReference type="GO" id="GO:0003676">
    <property type="term" value="F:nucleic acid binding"/>
    <property type="evidence" value="ECO:0007669"/>
    <property type="project" value="InterPro"/>
</dbReference>
<keyword evidence="5" id="KW-1185">Reference proteome</keyword>
<dbReference type="Gene3D" id="1.10.340.70">
    <property type="match status" value="1"/>
</dbReference>
<evidence type="ECO:0000313" key="5">
    <source>
        <dbReference type="Proteomes" id="UP000265020"/>
    </source>
</evidence>
<sequence length="298" mass="33797">MPFSHTDIDFPEHEKLHKSRRQRRREKLLGSVQKMAEQLPVPEVDKADMWEPPSNIRDLQKEDESLKELFSKATETEGEKNGIATALYGEDYFIRDGLLFHQLEGGSIEQVVVPQCLRGKVLALGHDVPLAGHLGNVKTFERIARRFYWPGLYTDVLKYCKSCPICQLTSSHKVRPSPLKSLPIIGVPFHRIGMDIVGPLERTRSGHRFILVVCDYATRYPEAFPLRKITAVAVARALLQLISRVGIPQEIITDQGTAFLSKTLKQVYSLLGIKGIRTTPYHPQTDGLVERYNRTLKS</sequence>
<dbReference type="Pfam" id="PF17921">
    <property type="entry name" value="Integrase_H2C2"/>
    <property type="match status" value="1"/>
</dbReference>
<dbReference type="Proteomes" id="UP000265020">
    <property type="component" value="Unassembled WGS sequence"/>
</dbReference>
<feature type="domain" description="Integrase catalytic" evidence="3">
    <location>
        <begin position="179"/>
        <end position="298"/>
    </location>
</feature>
<dbReference type="InterPro" id="IPR001584">
    <property type="entry name" value="Integrase_cat-core"/>
</dbReference>
<dbReference type="InterPro" id="IPR012337">
    <property type="entry name" value="RNaseH-like_sf"/>
</dbReference>
<dbReference type="AlphaFoldDB" id="A0A3Q2DC58"/>
<evidence type="ECO:0000259" key="3">
    <source>
        <dbReference type="PROSITE" id="PS50994"/>
    </source>
</evidence>
<proteinExistence type="predicted"/>
<dbReference type="PROSITE" id="PS50994">
    <property type="entry name" value="INTEGRASE"/>
    <property type="match status" value="1"/>
</dbReference>
<dbReference type="InterPro" id="IPR050951">
    <property type="entry name" value="Retrovirus_Pol_polyprotein"/>
</dbReference>
<dbReference type="Ensembl" id="ENSCVAT00000025086.1">
    <property type="protein sequence ID" value="ENSCVAP00000016616.1"/>
    <property type="gene ID" value="ENSCVAG00000019588.1"/>
</dbReference>
<dbReference type="SUPFAM" id="SSF53098">
    <property type="entry name" value="Ribonuclease H-like"/>
    <property type="match status" value="1"/>
</dbReference>
<feature type="compositionally biased region" description="Basic and acidic residues" evidence="2">
    <location>
        <begin position="1"/>
        <end position="15"/>
    </location>
</feature>
<feature type="region of interest" description="Disordered" evidence="2">
    <location>
        <begin position="1"/>
        <end position="24"/>
    </location>
</feature>
<organism evidence="4 5">
    <name type="scientific">Cyprinodon variegatus</name>
    <name type="common">Sheepshead minnow</name>
    <dbReference type="NCBI Taxonomy" id="28743"/>
    <lineage>
        <taxon>Eukaryota</taxon>
        <taxon>Metazoa</taxon>
        <taxon>Chordata</taxon>
        <taxon>Craniata</taxon>
        <taxon>Vertebrata</taxon>
        <taxon>Euteleostomi</taxon>
        <taxon>Actinopterygii</taxon>
        <taxon>Neopterygii</taxon>
        <taxon>Teleostei</taxon>
        <taxon>Neoteleostei</taxon>
        <taxon>Acanthomorphata</taxon>
        <taxon>Ovalentaria</taxon>
        <taxon>Atherinomorphae</taxon>
        <taxon>Cyprinodontiformes</taxon>
        <taxon>Cyprinodontidae</taxon>
        <taxon>Cyprinodon</taxon>
    </lineage>
</organism>
<dbReference type="PANTHER" id="PTHR37984:SF15">
    <property type="entry name" value="INTEGRASE CATALYTIC DOMAIN-CONTAINING PROTEIN"/>
    <property type="match status" value="1"/>
</dbReference>
<protein>
    <recommendedName>
        <fullName evidence="1">Gypsy retrotransposon integrase-like protein 1</fullName>
    </recommendedName>
</protein>
<evidence type="ECO:0000313" key="4">
    <source>
        <dbReference type="Ensembl" id="ENSCVAP00000016616.1"/>
    </source>
</evidence>
<dbReference type="InterPro" id="IPR041588">
    <property type="entry name" value="Integrase_H2C2"/>
</dbReference>
<dbReference type="OMA" id="LRWISEC"/>
<dbReference type="GO" id="GO:0015074">
    <property type="term" value="P:DNA integration"/>
    <property type="evidence" value="ECO:0007669"/>
    <property type="project" value="InterPro"/>
</dbReference>
<dbReference type="PANTHER" id="PTHR37984">
    <property type="entry name" value="PROTEIN CBG26694"/>
    <property type="match status" value="1"/>
</dbReference>
<dbReference type="Pfam" id="PF00665">
    <property type="entry name" value="rve"/>
    <property type="match status" value="1"/>
</dbReference>
<name>A0A3Q2DC58_CYPVA</name>
<dbReference type="GeneTree" id="ENSGT01050000244855"/>
<evidence type="ECO:0000256" key="2">
    <source>
        <dbReference type="SAM" id="MobiDB-lite"/>
    </source>
</evidence>
<accession>A0A3Q2DC58</accession>
<evidence type="ECO:0000256" key="1">
    <source>
        <dbReference type="ARBA" id="ARBA00039658"/>
    </source>
</evidence>